<comment type="caution">
    <text evidence="1">The sequence shown here is derived from an EMBL/GenBank/DDBJ whole genome shotgun (WGS) entry which is preliminary data.</text>
</comment>
<keyword evidence="2" id="KW-1185">Reference proteome</keyword>
<accession>A0AA40BP76</accession>
<dbReference type="AlphaFoldDB" id="A0AA40BP76"/>
<organism evidence="1 2">
    <name type="scientific">Schizothecium vesticola</name>
    <dbReference type="NCBI Taxonomy" id="314040"/>
    <lineage>
        <taxon>Eukaryota</taxon>
        <taxon>Fungi</taxon>
        <taxon>Dikarya</taxon>
        <taxon>Ascomycota</taxon>
        <taxon>Pezizomycotina</taxon>
        <taxon>Sordariomycetes</taxon>
        <taxon>Sordariomycetidae</taxon>
        <taxon>Sordariales</taxon>
        <taxon>Schizotheciaceae</taxon>
        <taxon>Schizothecium</taxon>
    </lineage>
</organism>
<proteinExistence type="predicted"/>
<reference evidence="1" key="1">
    <citation type="submission" date="2023-06" db="EMBL/GenBank/DDBJ databases">
        <title>Genome-scale phylogeny and comparative genomics of the fungal order Sordariales.</title>
        <authorList>
            <consortium name="Lawrence Berkeley National Laboratory"/>
            <person name="Hensen N."/>
            <person name="Bonometti L."/>
            <person name="Westerberg I."/>
            <person name="Brannstrom I.O."/>
            <person name="Guillou S."/>
            <person name="Cros-Aarteil S."/>
            <person name="Calhoun S."/>
            <person name="Haridas S."/>
            <person name="Kuo A."/>
            <person name="Mondo S."/>
            <person name="Pangilinan J."/>
            <person name="Riley R."/>
            <person name="LaButti K."/>
            <person name="Andreopoulos B."/>
            <person name="Lipzen A."/>
            <person name="Chen C."/>
            <person name="Yanf M."/>
            <person name="Daum C."/>
            <person name="Ng V."/>
            <person name="Clum A."/>
            <person name="Steindorff A."/>
            <person name="Ohm R."/>
            <person name="Martin F."/>
            <person name="Silar P."/>
            <person name="Natvig D."/>
            <person name="Lalanne C."/>
            <person name="Gautier V."/>
            <person name="Ament-velasquez S.L."/>
            <person name="Kruys A."/>
            <person name="Hutchinson M.I."/>
            <person name="Powell A.J."/>
            <person name="Barry K."/>
            <person name="Miller A.N."/>
            <person name="Grigoriev I.V."/>
            <person name="Debuchy R."/>
            <person name="Gladieux P."/>
            <person name="Thoren M.H."/>
            <person name="Johannesson H."/>
        </authorList>
    </citation>
    <scope>NUCLEOTIDE SEQUENCE</scope>
    <source>
        <strain evidence="1">SMH3187-1</strain>
    </source>
</reference>
<name>A0AA40BP76_9PEZI</name>
<evidence type="ECO:0000313" key="2">
    <source>
        <dbReference type="Proteomes" id="UP001172155"/>
    </source>
</evidence>
<protein>
    <submittedName>
        <fullName evidence="1">Uncharacterized protein</fullName>
    </submittedName>
</protein>
<dbReference type="Proteomes" id="UP001172155">
    <property type="component" value="Unassembled WGS sequence"/>
</dbReference>
<gene>
    <name evidence="1" type="ORF">B0T18DRAFT_420801</name>
</gene>
<dbReference type="EMBL" id="JAUKUD010000007">
    <property type="protein sequence ID" value="KAK0737894.1"/>
    <property type="molecule type" value="Genomic_DNA"/>
</dbReference>
<sequence length="632" mass="70193">MEAAQLEHDRLEAERFEAEMLGDEEADADALIAELVVQLHSDRAAVGRALQETADDIGDPLEPDIQHFSAIFPLFAYDGTLLDGPAEVMAVIKLRSPTMTDKAASEHAHRCYQYAHALTPYYLVQRVFHLWAQKPPYAAAHPEAIPYGQQEKIDLLHERLDSGKDPKPWHAATDVFFLAMLGSIYTPRWKAEAEAIVGTGTIGNPEAIAKNRVRTEIAEEMLGIGADLVKVAERRSSLLKQVKCGEFINDTLNGVDASLKMALIAVIPWEKMVKRGGAQSRVSEVADPCLWWMMSRMVDDNDVLAFLVQLARLVAPYIRPGVVFDRLAPRPITTTDQAYYPRVTDEAEFQAVLNAFLVQQNLHALGLWTLTGDPIDAVRGIDGYLAGTRYWDCTLDVPLGEVPPSRLAFTPTNSEIDDIGNVETDILDNEVSLALMALTGPGCQYAITCGMDVQTDLNLDANWSRQWVIVMRAPVDGNMPDHAYCAMVLLDLDMALAVVRIISPVAGARPEPITQHCQSILDPWLIRCNPRFAGNIEYAHYALKKRCRKTARCVHSIGATMLHAMAVMTTGHVYDDDLDRVIDKVLARRIRERAKQALICRRDPMPPYWGAAALEDAQDEDTDSDGMLIDED</sequence>
<evidence type="ECO:0000313" key="1">
    <source>
        <dbReference type="EMBL" id="KAK0737894.1"/>
    </source>
</evidence>